<keyword evidence="2" id="KW-0723">Serine/threonine-protein kinase</keyword>
<dbReference type="PROSITE" id="PS51178">
    <property type="entry name" value="PASTA"/>
    <property type="match status" value="3"/>
</dbReference>
<feature type="compositionally biased region" description="Low complexity" evidence="9">
    <location>
        <begin position="300"/>
        <end position="315"/>
    </location>
</feature>
<gene>
    <name evidence="13" type="primary">prkC_1</name>
    <name evidence="13" type="ORF">Psch_02773</name>
</gene>
<dbReference type="InterPro" id="IPR005543">
    <property type="entry name" value="PASTA_dom"/>
</dbReference>
<evidence type="ECO:0000313" key="14">
    <source>
        <dbReference type="Proteomes" id="UP000298324"/>
    </source>
</evidence>
<feature type="domain" description="Protein kinase" evidence="11">
    <location>
        <begin position="10"/>
        <end position="274"/>
    </location>
</feature>
<dbReference type="GO" id="GO:0004674">
    <property type="term" value="F:protein serine/threonine kinase activity"/>
    <property type="evidence" value="ECO:0007669"/>
    <property type="project" value="UniProtKB-KW"/>
</dbReference>
<dbReference type="Proteomes" id="UP000298324">
    <property type="component" value="Unassembled WGS sequence"/>
</dbReference>
<dbReference type="Pfam" id="PF03793">
    <property type="entry name" value="PASTA"/>
    <property type="match status" value="3"/>
</dbReference>
<dbReference type="GO" id="GO:0005524">
    <property type="term" value="F:ATP binding"/>
    <property type="evidence" value="ECO:0007669"/>
    <property type="project" value="UniProtKB-KW"/>
</dbReference>
<keyword evidence="6" id="KW-0067">ATP-binding</keyword>
<dbReference type="PANTHER" id="PTHR43289:SF34">
    <property type="entry name" value="SERINE_THREONINE-PROTEIN KINASE YBDM-RELATED"/>
    <property type="match status" value="1"/>
</dbReference>
<dbReference type="Gene3D" id="3.30.200.20">
    <property type="entry name" value="Phosphorylase Kinase, domain 1"/>
    <property type="match status" value="1"/>
</dbReference>
<feature type="region of interest" description="Disordered" evidence="9">
    <location>
        <begin position="295"/>
        <end position="315"/>
    </location>
</feature>
<accession>A0A4Y7RAB4</accession>
<dbReference type="NCBIfam" id="NF033483">
    <property type="entry name" value="PknB_PASTA_kin"/>
    <property type="match status" value="1"/>
</dbReference>
<evidence type="ECO:0000256" key="7">
    <source>
        <dbReference type="ARBA" id="ARBA00047899"/>
    </source>
</evidence>
<dbReference type="PROSITE" id="PS50011">
    <property type="entry name" value="PROTEIN_KINASE_DOM"/>
    <property type="match status" value="1"/>
</dbReference>
<comment type="catalytic activity">
    <reaction evidence="7">
        <text>L-threonyl-[protein] + ATP = O-phospho-L-threonyl-[protein] + ADP + H(+)</text>
        <dbReference type="Rhea" id="RHEA:46608"/>
        <dbReference type="Rhea" id="RHEA-COMP:11060"/>
        <dbReference type="Rhea" id="RHEA-COMP:11605"/>
        <dbReference type="ChEBI" id="CHEBI:15378"/>
        <dbReference type="ChEBI" id="CHEBI:30013"/>
        <dbReference type="ChEBI" id="CHEBI:30616"/>
        <dbReference type="ChEBI" id="CHEBI:61977"/>
        <dbReference type="ChEBI" id="CHEBI:456216"/>
        <dbReference type="EC" id="2.7.11.1"/>
    </reaction>
</comment>
<feature type="domain" description="PASTA" evidence="12">
    <location>
        <begin position="345"/>
        <end position="414"/>
    </location>
</feature>
<dbReference type="CDD" id="cd06577">
    <property type="entry name" value="PASTA_pknB"/>
    <property type="match status" value="3"/>
</dbReference>
<dbReference type="PANTHER" id="PTHR43289">
    <property type="entry name" value="MITOGEN-ACTIVATED PROTEIN KINASE KINASE KINASE 20-RELATED"/>
    <property type="match status" value="1"/>
</dbReference>
<dbReference type="Gene3D" id="1.10.510.10">
    <property type="entry name" value="Transferase(Phosphotransferase) domain 1"/>
    <property type="match status" value="1"/>
</dbReference>
<dbReference type="FunFam" id="1.10.510.10:FF:000021">
    <property type="entry name" value="Serine/threonine protein kinase"/>
    <property type="match status" value="1"/>
</dbReference>
<dbReference type="FunFam" id="3.30.200.20:FF:000035">
    <property type="entry name" value="Serine/threonine protein kinase Stk1"/>
    <property type="match status" value="1"/>
</dbReference>
<keyword evidence="4" id="KW-0547">Nucleotide-binding</keyword>
<dbReference type="GO" id="GO:0106310">
    <property type="term" value="F:protein serine kinase activity"/>
    <property type="evidence" value="ECO:0007669"/>
    <property type="project" value="RHEA"/>
</dbReference>
<organism evidence="13 14">
    <name type="scientific">Pelotomaculum schinkii</name>
    <dbReference type="NCBI Taxonomy" id="78350"/>
    <lineage>
        <taxon>Bacteria</taxon>
        <taxon>Bacillati</taxon>
        <taxon>Bacillota</taxon>
        <taxon>Clostridia</taxon>
        <taxon>Eubacteriales</taxon>
        <taxon>Desulfotomaculaceae</taxon>
        <taxon>Pelotomaculum</taxon>
    </lineage>
</organism>
<sequence>MIGTLLGNRYEILEQLGGGGMAIIYKGRDTLLNRLVSIKVLRPEFTCDEDFIQRFRREAQAIASLSHPNIVSIYDVGLEDKVHYLVIEYIEGDNLKNLIRAQGTIQTERAVEIARQISDALQHAHENNIVHRDIKPQNILITREGRAKLTDFGIAKEATTATLTQTDTIVGSVHYISPEQARGETAGPRSDIYSLGIVLYEMVTGALPFEGETPIGVALKHIREAPPRPSSLNPAVSPMLESIIARAMAKNSVERYETARQLSLDLDKVAKPVFQKAVKADTDDEFATRVIPTITRGNLSPQPASAAPAPEQNNPGRRRTAWLWAALVALGLLAAGVAAFQLYINVPEIPMPAVEGMTQEEAKSELLAKGIKEKNIQITLSAHPTVQAGRVISQDPPAQTSVKVTRTVTLTVSQGPEVRTVPDVVGYSVSDARIKISQNELNVAEPQQERYSDEYPEGVVMDQDPEPNTKLSRGSGVTLYVSKGPQPSDIQVPGLAGMTVEQARSALDKVKLKLDDNFTKASSAAYMEGQIISQSPDKGTAVVEGSTVQVTVSNGPGPSPRTYRVEFRVPDDDKTHEVKIVVNDVRGSSTVYVDTEQPGKKVVRDIQCYGKAEVQVYIDNEPFSKKTIE</sequence>
<evidence type="ECO:0000256" key="6">
    <source>
        <dbReference type="ARBA" id="ARBA00022840"/>
    </source>
</evidence>
<evidence type="ECO:0000259" key="11">
    <source>
        <dbReference type="PROSITE" id="PS50011"/>
    </source>
</evidence>
<feature type="domain" description="PASTA" evidence="12">
    <location>
        <begin position="415"/>
        <end position="483"/>
    </location>
</feature>
<comment type="caution">
    <text evidence="13">The sequence shown here is derived from an EMBL/GenBank/DDBJ whole genome shotgun (WGS) entry which is preliminary data.</text>
</comment>
<dbReference type="SMART" id="SM00220">
    <property type="entry name" value="S_TKc"/>
    <property type="match status" value="1"/>
</dbReference>
<dbReference type="EMBL" id="QFGA01000002">
    <property type="protein sequence ID" value="TEB05732.1"/>
    <property type="molecule type" value="Genomic_DNA"/>
</dbReference>
<keyword evidence="10" id="KW-0472">Membrane</keyword>
<dbReference type="InterPro" id="IPR000719">
    <property type="entry name" value="Prot_kinase_dom"/>
</dbReference>
<dbReference type="SMART" id="SM00740">
    <property type="entry name" value="PASTA"/>
    <property type="match status" value="3"/>
</dbReference>
<keyword evidence="10" id="KW-1133">Transmembrane helix</keyword>
<keyword evidence="10" id="KW-0812">Transmembrane</keyword>
<evidence type="ECO:0000256" key="1">
    <source>
        <dbReference type="ARBA" id="ARBA00012513"/>
    </source>
</evidence>
<reference evidence="13 14" key="1">
    <citation type="journal article" date="2018" name="Environ. Microbiol.">
        <title>Novel energy conservation strategies and behaviour of Pelotomaculum schinkii driving syntrophic propionate catabolism.</title>
        <authorList>
            <person name="Hidalgo-Ahumada C.A.P."/>
            <person name="Nobu M.K."/>
            <person name="Narihiro T."/>
            <person name="Tamaki H."/>
            <person name="Liu W.T."/>
            <person name="Kamagata Y."/>
            <person name="Stams A.J.M."/>
            <person name="Imachi H."/>
            <person name="Sousa D.Z."/>
        </authorList>
    </citation>
    <scope>NUCLEOTIDE SEQUENCE [LARGE SCALE GENOMIC DNA]</scope>
    <source>
        <strain evidence="13 14">HH</strain>
    </source>
</reference>
<keyword evidence="14" id="KW-1185">Reference proteome</keyword>
<evidence type="ECO:0000256" key="5">
    <source>
        <dbReference type="ARBA" id="ARBA00022777"/>
    </source>
</evidence>
<name>A0A4Y7RAB4_9FIRM</name>
<comment type="catalytic activity">
    <reaction evidence="8">
        <text>L-seryl-[protein] + ATP = O-phospho-L-seryl-[protein] + ADP + H(+)</text>
        <dbReference type="Rhea" id="RHEA:17989"/>
        <dbReference type="Rhea" id="RHEA-COMP:9863"/>
        <dbReference type="Rhea" id="RHEA-COMP:11604"/>
        <dbReference type="ChEBI" id="CHEBI:15378"/>
        <dbReference type="ChEBI" id="CHEBI:29999"/>
        <dbReference type="ChEBI" id="CHEBI:30616"/>
        <dbReference type="ChEBI" id="CHEBI:83421"/>
        <dbReference type="ChEBI" id="CHEBI:456216"/>
        <dbReference type="EC" id="2.7.11.1"/>
    </reaction>
</comment>
<evidence type="ECO:0000256" key="9">
    <source>
        <dbReference type="SAM" id="MobiDB-lite"/>
    </source>
</evidence>
<evidence type="ECO:0000259" key="12">
    <source>
        <dbReference type="PROSITE" id="PS51178"/>
    </source>
</evidence>
<dbReference type="InterPro" id="IPR008271">
    <property type="entry name" value="Ser/Thr_kinase_AS"/>
</dbReference>
<feature type="transmembrane region" description="Helical" evidence="10">
    <location>
        <begin position="321"/>
        <end position="344"/>
    </location>
</feature>
<protein>
    <recommendedName>
        <fullName evidence="1">non-specific serine/threonine protein kinase</fullName>
        <ecNumber evidence="1">2.7.11.1</ecNumber>
    </recommendedName>
</protein>
<dbReference type="Pfam" id="PF00069">
    <property type="entry name" value="Pkinase"/>
    <property type="match status" value="1"/>
</dbReference>
<keyword evidence="5 13" id="KW-0418">Kinase</keyword>
<evidence type="ECO:0000313" key="13">
    <source>
        <dbReference type="EMBL" id="TEB05732.1"/>
    </source>
</evidence>
<feature type="domain" description="PASTA" evidence="12">
    <location>
        <begin position="486"/>
        <end position="554"/>
    </location>
</feature>
<dbReference type="Gene3D" id="3.30.10.20">
    <property type="match status" value="3"/>
</dbReference>
<dbReference type="RefSeq" id="WP_190258479.1">
    <property type="nucleotide sequence ID" value="NZ_QFGA01000002.1"/>
</dbReference>
<dbReference type="SUPFAM" id="SSF56112">
    <property type="entry name" value="Protein kinase-like (PK-like)"/>
    <property type="match status" value="1"/>
</dbReference>
<evidence type="ECO:0000256" key="10">
    <source>
        <dbReference type="SAM" id="Phobius"/>
    </source>
</evidence>
<keyword evidence="3 13" id="KW-0808">Transferase</keyword>
<evidence type="ECO:0000256" key="4">
    <source>
        <dbReference type="ARBA" id="ARBA00022741"/>
    </source>
</evidence>
<evidence type="ECO:0000256" key="2">
    <source>
        <dbReference type="ARBA" id="ARBA00022527"/>
    </source>
</evidence>
<dbReference type="AlphaFoldDB" id="A0A4Y7RAB4"/>
<evidence type="ECO:0000256" key="3">
    <source>
        <dbReference type="ARBA" id="ARBA00022679"/>
    </source>
</evidence>
<dbReference type="InterPro" id="IPR011009">
    <property type="entry name" value="Kinase-like_dom_sf"/>
</dbReference>
<dbReference type="EC" id="2.7.11.1" evidence="1"/>
<dbReference type="PROSITE" id="PS00108">
    <property type="entry name" value="PROTEIN_KINASE_ST"/>
    <property type="match status" value="1"/>
</dbReference>
<proteinExistence type="predicted"/>
<dbReference type="CDD" id="cd14014">
    <property type="entry name" value="STKc_PknB_like"/>
    <property type="match status" value="1"/>
</dbReference>
<evidence type="ECO:0000256" key="8">
    <source>
        <dbReference type="ARBA" id="ARBA00048679"/>
    </source>
</evidence>